<organism evidence="4 5">
    <name type="scientific">Ambispora leptoticha</name>
    <dbReference type="NCBI Taxonomy" id="144679"/>
    <lineage>
        <taxon>Eukaryota</taxon>
        <taxon>Fungi</taxon>
        <taxon>Fungi incertae sedis</taxon>
        <taxon>Mucoromycota</taxon>
        <taxon>Glomeromycotina</taxon>
        <taxon>Glomeromycetes</taxon>
        <taxon>Archaeosporales</taxon>
        <taxon>Ambisporaceae</taxon>
        <taxon>Ambispora</taxon>
    </lineage>
</organism>
<protein>
    <submittedName>
        <fullName evidence="4">13576_t:CDS:1</fullName>
    </submittedName>
</protein>
<feature type="domain" description="GATA-type" evidence="3">
    <location>
        <begin position="416"/>
        <end position="446"/>
    </location>
</feature>
<dbReference type="SUPFAM" id="SSF57716">
    <property type="entry name" value="Glucocorticoid receptor-like (DNA-binding domain)"/>
    <property type="match status" value="1"/>
</dbReference>
<keyword evidence="1" id="KW-0862">Zinc</keyword>
<keyword evidence="1" id="KW-0863">Zinc-finger</keyword>
<feature type="compositionally biased region" description="Low complexity" evidence="2">
    <location>
        <begin position="268"/>
        <end position="288"/>
    </location>
</feature>
<evidence type="ECO:0000259" key="3">
    <source>
        <dbReference type="PROSITE" id="PS50114"/>
    </source>
</evidence>
<name>A0A9N9BPZ4_9GLOM</name>
<dbReference type="PROSITE" id="PS00344">
    <property type="entry name" value="GATA_ZN_FINGER_1"/>
    <property type="match status" value="1"/>
</dbReference>
<reference evidence="4" key="1">
    <citation type="submission" date="2021-06" db="EMBL/GenBank/DDBJ databases">
        <authorList>
            <person name="Kallberg Y."/>
            <person name="Tangrot J."/>
            <person name="Rosling A."/>
        </authorList>
    </citation>
    <scope>NUCLEOTIDE SEQUENCE</scope>
    <source>
        <strain evidence="4">FL130A</strain>
    </source>
</reference>
<dbReference type="Gene3D" id="3.30.50.10">
    <property type="entry name" value="Erythroid Transcription Factor GATA-1, subunit A"/>
    <property type="match status" value="1"/>
</dbReference>
<dbReference type="GO" id="GO:0008270">
    <property type="term" value="F:zinc ion binding"/>
    <property type="evidence" value="ECO:0007669"/>
    <property type="project" value="UniProtKB-KW"/>
</dbReference>
<comment type="caution">
    <text evidence="4">The sequence shown here is derived from an EMBL/GenBank/DDBJ whole genome shotgun (WGS) entry which is preliminary data.</text>
</comment>
<dbReference type="Proteomes" id="UP000789508">
    <property type="component" value="Unassembled WGS sequence"/>
</dbReference>
<dbReference type="OrthoDB" id="2162994at2759"/>
<keyword evidence="5" id="KW-1185">Reference proteome</keyword>
<accession>A0A9N9BPZ4</accession>
<dbReference type="GO" id="GO:0043565">
    <property type="term" value="F:sequence-specific DNA binding"/>
    <property type="evidence" value="ECO:0007669"/>
    <property type="project" value="InterPro"/>
</dbReference>
<dbReference type="GO" id="GO:0006355">
    <property type="term" value="P:regulation of DNA-templated transcription"/>
    <property type="evidence" value="ECO:0007669"/>
    <property type="project" value="InterPro"/>
</dbReference>
<dbReference type="CDD" id="cd00202">
    <property type="entry name" value="ZnF_GATA"/>
    <property type="match status" value="1"/>
</dbReference>
<dbReference type="Pfam" id="PF00320">
    <property type="entry name" value="GATA"/>
    <property type="match status" value="1"/>
</dbReference>
<dbReference type="SMART" id="SM00401">
    <property type="entry name" value="ZnF_GATA"/>
    <property type="match status" value="1"/>
</dbReference>
<evidence type="ECO:0000313" key="4">
    <source>
        <dbReference type="EMBL" id="CAG8573616.1"/>
    </source>
</evidence>
<dbReference type="AlphaFoldDB" id="A0A9N9BPZ4"/>
<evidence type="ECO:0000313" key="5">
    <source>
        <dbReference type="Proteomes" id="UP000789508"/>
    </source>
</evidence>
<proteinExistence type="predicted"/>
<feature type="region of interest" description="Disordered" evidence="2">
    <location>
        <begin position="227"/>
        <end position="288"/>
    </location>
</feature>
<evidence type="ECO:0000256" key="2">
    <source>
        <dbReference type="SAM" id="MobiDB-lite"/>
    </source>
</evidence>
<dbReference type="EMBL" id="CAJVPS010002664">
    <property type="protein sequence ID" value="CAG8573616.1"/>
    <property type="molecule type" value="Genomic_DNA"/>
</dbReference>
<evidence type="ECO:0000256" key="1">
    <source>
        <dbReference type="PROSITE-ProRule" id="PRU00094"/>
    </source>
</evidence>
<gene>
    <name evidence="4" type="ORF">ALEPTO_LOCUS6930</name>
</gene>
<dbReference type="PROSITE" id="PS50114">
    <property type="entry name" value="GATA_ZN_FINGER_2"/>
    <property type="match status" value="1"/>
</dbReference>
<feature type="compositionally biased region" description="Polar residues" evidence="2">
    <location>
        <begin position="241"/>
        <end position="267"/>
    </location>
</feature>
<dbReference type="InterPro" id="IPR000679">
    <property type="entry name" value="Znf_GATA"/>
</dbReference>
<dbReference type="InterPro" id="IPR013088">
    <property type="entry name" value="Znf_NHR/GATA"/>
</dbReference>
<sequence>MSISFTEMASNFGIPTPPPAFDNLDEKGQLFSSSSDGTEVYSPDLTSPIVTNTTINNSSSISTNNLNNVSLRKSRSRYFIADDSMLSSIIPIIMKEHNLASTDPLSSSTNFFFSNDKSSSQNTSTIALNSDPSNSQNINHVKHDDNTQSTIFDYYSTKKTTTVSAPSATIIHRPLLLPDVIRSIGLTRRSKYRSRPVTRAKNKQEDERTFITTGLDLLFDAALSTNQPLSDNHQHRHQNQEENLLNTPRSSFSPQSPNKFSSSQIGHSSNSVISNNSTINSSSYKNTSSNATKNTLFYYISGKRRASMSLSSISTSDLSDLDDVNIDNYGDDEDDSEFLPNPKRLKLGAGSGLGISISSTPASTFNNIKHIAKANDNSMAINNSIVTSNTTITTIVTNTIATTRERKEANQRTKICASCRTKSTPCWRPGWRPDLFLCNSCGLRYKKTKCVCPNLDCRYIPLKSEFNAMFKKQKNGDISETKRCCKCQSYVTTNGNWRL</sequence>
<keyword evidence="1" id="KW-0479">Metal-binding</keyword>